<evidence type="ECO:0000313" key="6">
    <source>
        <dbReference type="Proteomes" id="UP000070456"/>
    </source>
</evidence>
<evidence type="ECO:0000313" key="5">
    <source>
        <dbReference type="EMBL" id="KXG75115.1"/>
    </source>
</evidence>
<dbReference type="PANTHER" id="PTHR32089">
    <property type="entry name" value="METHYL-ACCEPTING CHEMOTAXIS PROTEIN MCPB"/>
    <property type="match status" value="1"/>
</dbReference>
<dbReference type="EMBL" id="LOEE01000041">
    <property type="protein sequence ID" value="KXG75115.1"/>
    <property type="molecule type" value="Genomic_DNA"/>
</dbReference>
<dbReference type="CDD" id="cd12914">
    <property type="entry name" value="PDC1_DGC_like"/>
    <property type="match status" value="1"/>
</dbReference>
<keyword evidence="1 2" id="KW-0807">Transducer</keyword>
<dbReference type="SMART" id="SM00283">
    <property type="entry name" value="MA"/>
    <property type="match status" value="1"/>
</dbReference>
<dbReference type="Pfam" id="PF00015">
    <property type="entry name" value="MCPsignal"/>
    <property type="match status" value="1"/>
</dbReference>
<dbReference type="GO" id="GO:0007165">
    <property type="term" value="P:signal transduction"/>
    <property type="evidence" value="ECO:0007669"/>
    <property type="project" value="UniProtKB-KW"/>
</dbReference>
<proteinExistence type="predicted"/>
<keyword evidence="6" id="KW-1185">Reference proteome</keyword>
<dbReference type="PROSITE" id="PS50111">
    <property type="entry name" value="CHEMOTAXIS_TRANSDUC_2"/>
    <property type="match status" value="1"/>
</dbReference>
<dbReference type="InterPro" id="IPR029151">
    <property type="entry name" value="Sensor-like_sf"/>
</dbReference>
<feature type="transmembrane region" description="Helical" evidence="3">
    <location>
        <begin position="5"/>
        <end position="22"/>
    </location>
</feature>
<evidence type="ECO:0000256" key="2">
    <source>
        <dbReference type="PROSITE-ProRule" id="PRU00284"/>
    </source>
</evidence>
<accession>A0A140L3J0</accession>
<reference evidence="5 6" key="1">
    <citation type="submission" date="2015-12" db="EMBL/GenBank/DDBJ databases">
        <title>Draft genome sequence of the thermoanaerobe Thermotalea metallivorans, an isolate from the runoff channel of the Great Artesian Basin, Australia.</title>
        <authorList>
            <person name="Patel B.K."/>
        </authorList>
    </citation>
    <scope>NUCLEOTIDE SEQUENCE [LARGE SCALE GENOMIC DNA]</scope>
    <source>
        <strain evidence="5 6">B2-1</strain>
    </source>
</reference>
<protein>
    <submittedName>
        <fullName evidence="5">Methyl-accepting chemotaxis protein McpB</fullName>
    </submittedName>
</protein>
<evidence type="ECO:0000259" key="4">
    <source>
        <dbReference type="PROSITE" id="PS50111"/>
    </source>
</evidence>
<sequence>MIRRIMGLFLVFIAVLNGYYFYLSKSILGVSIGIVLSVGAGILFYSLLMPIKQILEDSKKILDIHVHQKISSKYEKSALGPVIQALKKLQMNNRALIGKLLTASDKIYTYSNDIRSYSKETEEGSKEVNQAVLKIAEQMERQATDAGKTKEDISVIYKDMQEISAFANTSKEEAKNMEYVIKESLSIFEDITERLQNGSNTSRSLALDIKQLENQANRIVDIVDVVTNISKQTSLLALNAAIEAARAGEEGRGFAVVADEVKKLANESTTSIEGIKGLIEDIIAQIKIIVEKMNHELVVVDENIQLASQAKKKFGDIQTATDTTAKAIDHIIALTEKEVQKIKNIDSFMKNVADAALEYSATAEETTAVAQHQAKVVQEIHQSIEKFSNMAKELKTLIMAYAQELRLDEASSKHVENARRALEEIAKKNKLGQLTRQRLREIQERYPYLELLAVTGADGIVRTATVQLDDNVKDVRHREFYMDAVRGKVYISKPYISSITDDYCVTIALPIRNENGSIEGTLIGDVTL</sequence>
<keyword evidence="3" id="KW-0812">Transmembrane</keyword>
<dbReference type="Proteomes" id="UP000070456">
    <property type="component" value="Unassembled WGS sequence"/>
</dbReference>
<organism evidence="5 6">
    <name type="scientific">Thermotalea metallivorans</name>
    <dbReference type="NCBI Taxonomy" id="520762"/>
    <lineage>
        <taxon>Bacteria</taxon>
        <taxon>Bacillati</taxon>
        <taxon>Bacillota</taxon>
        <taxon>Clostridia</taxon>
        <taxon>Peptostreptococcales</taxon>
        <taxon>Thermotaleaceae</taxon>
        <taxon>Thermotalea</taxon>
    </lineage>
</organism>
<dbReference type="AlphaFoldDB" id="A0A140L3J0"/>
<dbReference type="SUPFAM" id="SSF103190">
    <property type="entry name" value="Sensory domain-like"/>
    <property type="match status" value="1"/>
</dbReference>
<evidence type="ECO:0000256" key="3">
    <source>
        <dbReference type="SAM" id="Phobius"/>
    </source>
</evidence>
<dbReference type="Gene3D" id="1.10.287.950">
    <property type="entry name" value="Methyl-accepting chemotaxis protein"/>
    <property type="match status" value="1"/>
</dbReference>
<dbReference type="Gene3D" id="3.30.450.20">
    <property type="entry name" value="PAS domain"/>
    <property type="match status" value="1"/>
</dbReference>
<dbReference type="STRING" id="520762.AN619_19410"/>
<dbReference type="RefSeq" id="WP_068556493.1">
    <property type="nucleotide sequence ID" value="NZ_LOEE01000041.1"/>
</dbReference>
<dbReference type="GO" id="GO:0016020">
    <property type="term" value="C:membrane"/>
    <property type="evidence" value="ECO:0007669"/>
    <property type="project" value="InterPro"/>
</dbReference>
<keyword evidence="3" id="KW-0472">Membrane</keyword>
<feature type="domain" description="Methyl-accepting transducer" evidence="4">
    <location>
        <begin position="117"/>
        <end position="353"/>
    </location>
</feature>
<dbReference type="InterPro" id="IPR004089">
    <property type="entry name" value="MCPsignal_dom"/>
</dbReference>
<gene>
    <name evidence="5" type="primary">mcpB_3</name>
    <name evidence="5" type="ORF">AN619_19410</name>
</gene>
<dbReference type="SUPFAM" id="SSF58104">
    <property type="entry name" value="Methyl-accepting chemotaxis protein (MCP) signaling domain"/>
    <property type="match status" value="1"/>
</dbReference>
<comment type="caution">
    <text evidence="5">The sequence shown here is derived from an EMBL/GenBank/DDBJ whole genome shotgun (WGS) entry which is preliminary data.</text>
</comment>
<keyword evidence="3" id="KW-1133">Transmembrane helix</keyword>
<name>A0A140L3J0_9FIRM</name>
<evidence type="ECO:0000256" key="1">
    <source>
        <dbReference type="ARBA" id="ARBA00023224"/>
    </source>
</evidence>
<feature type="transmembrane region" description="Helical" evidence="3">
    <location>
        <begin position="28"/>
        <end position="51"/>
    </location>
</feature>
<dbReference type="PANTHER" id="PTHR32089:SF112">
    <property type="entry name" value="LYSOZYME-LIKE PROTEIN-RELATED"/>
    <property type="match status" value="1"/>
</dbReference>